<dbReference type="InterPro" id="IPR000529">
    <property type="entry name" value="Ribosomal_bS6"/>
</dbReference>
<dbReference type="InterPro" id="IPR014717">
    <property type="entry name" value="Transl_elong_EF1B/ribsomal_bS6"/>
</dbReference>
<dbReference type="GO" id="GO:0006412">
    <property type="term" value="P:translation"/>
    <property type="evidence" value="ECO:0007669"/>
    <property type="project" value="InterPro"/>
</dbReference>
<dbReference type="PANTHER" id="PTHR21011">
    <property type="entry name" value="MITOCHONDRIAL 28S RIBOSOMAL PROTEIN S6"/>
    <property type="match status" value="1"/>
</dbReference>
<reference evidence="3" key="1">
    <citation type="journal article" date="2012" name="Nature">
        <title>Algal genomes reveal evolutionary mosaicism and the fate of nucleomorphs.</title>
        <authorList>
            <consortium name="DOE Joint Genome Institute"/>
            <person name="Curtis B.A."/>
            <person name="Tanifuji G."/>
            <person name="Burki F."/>
            <person name="Gruber A."/>
            <person name="Irimia M."/>
            <person name="Maruyama S."/>
            <person name="Arias M.C."/>
            <person name="Ball S.G."/>
            <person name="Gile G.H."/>
            <person name="Hirakawa Y."/>
            <person name="Hopkins J.F."/>
            <person name="Kuo A."/>
            <person name="Rensing S.A."/>
            <person name="Schmutz J."/>
            <person name="Symeonidi A."/>
            <person name="Elias M."/>
            <person name="Eveleigh R.J."/>
            <person name="Herman E.K."/>
            <person name="Klute M.J."/>
            <person name="Nakayama T."/>
            <person name="Obornik M."/>
            <person name="Reyes-Prieto A."/>
            <person name="Armbrust E.V."/>
            <person name="Aves S.J."/>
            <person name="Beiko R.G."/>
            <person name="Coutinho P."/>
            <person name="Dacks J.B."/>
            <person name="Durnford D.G."/>
            <person name="Fast N.M."/>
            <person name="Green B.R."/>
            <person name="Grisdale C.J."/>
            <person name="Hempel F."/>
            <person name="Henrissat B."/>
            <person name="Hoppner M.P."/>
            <person name="Ishida K."/>
            <person name="Kim E."/>
            <person name="Koreny L."/>
            <person name="Kroth P.G."/>
            <person name="Liu Y."/>
            <person name="Malik S.B."/>
            <person name="Maier U.G."/>
            <person name="McRose D."/>
            <person name="Mock T."/>
            <person name="Neilson J.A."/>
            <person name="Onodera N.T."/>
            <person name="Poole A.M."/>
            <person name="Pritham E.J."/>
            <person name="Richards T.A."/>
            <person name="Rocap G."/>
            <person name="Roy S.W."/>
            <person name="Sarai C."/>
            <person name="Schaack S."/>
            <person name="Shirato S."/>
            <person name="Slamovits C.H."/>
            <person name="Spencer D.F."/>
            <person name="Suzuki S."/>
            <person name="Worden A.Z."/>
            <person name="Zauner S."/>
            <person name="Barry K."/>
            <person name="Bell C."/>
            <person name="Bharti A.K."/>
            <person name="Crow J.A."/>
            <person name="Grimwood J."/>
            <person name="Kramer R."/>
            <person name="Lindquist E."/>
            <person name="Lucas S."/>
            <person name="Salamov A."/>
            <person name="McFadden G.I."/>
            <person name="Lane C.E."/>
            <person name="Keeling P.J."/>
            <person name="Gray M.W."/>
            <person name="Grigoriev I.V."/>
            <person name="Archibald J.M."/>
        </authorList>
    </citation>
    <scope>NUCLEOTIDE SEQUENCE</scope>
    <source>
        <strain evidence="3">CCMP2712</strain>
    </source>
</reference>
<dbReference type="HAMAP" id="MF_00360">
    <property type="entry name" value="Ribosomal_bS6"/>
    <property type="match status" value="1"/>
</dbReference>
<dbReference type="GO" id="GO:0005737">
    <property type="term" value="C:cytoplasm"/>
    <property type="evidence" value="ECO:0007669"/>
    <property type="project" value="UniProtKB-ARBA"/>
</dbReference>
<dbReference type="Pfam" id="PF01250">
    <property type="entry name" value="Ribosomal_S6"/>
    <property type="match status" value="1"/>
</dbReference>
<dbReference type="CDD" id="cd15487">
    <property type="entry name" value="bS6_chloro_cyano"/>
    <property type="match status" value="1"/>
</dbReference>
<dbReference type="NCBIfam" id="TIGR00166">
    <property type="entry name" value="S6"/>
    <property type="match status" value="1"/>
</dbReference>
<dbReference type="Gene3D" id="3.30.70.60">
    <property type="match status" value="1"/>
</dbReference>
<accession>A0A0C3SG45</accession>
<dbReference type="InterPro" id="IPR020814">
    <property type="entry name" value="Ribosomal_S6_plastid/chlpt"/>
</dbReference>
<dbReference type="GO" id="GO:0005840">
    <property type="term" value="C:ribosome"/>
    <property type="evidence" value="ECO:0007669"/>
    <property type="project" value="InterPro"/>
</dbReference>
<name>A0A0C3SG45_GUITC</name>
<reference evidence="2" key="3">
    <citation type="submission" date="2015-06" db="UniProtKB">
        <authorList>
            <consortium name="EnsemblProtists"/>
        </authorList>
    </citation>
    <scope>IDENTIFICATION</scope>
</reference>
<comment type="similarity">
    <text evidence="1">Belongs to the bacterial ribosomal protein bS6 family.</text>
</comment>
<proteinExistence type="inferred from homology"/>
<evidence type="ECO:0000313" key="3">
    <source>
        <dbReference type="Proteomes" id="UP000011087"/>
    </source>
</evidence>
<keyword evidence="3" id="KW-1185">Reference proteome</keyword>
<evidence type="ECO:0000256" key="1">
    <source>
        <dbReference type="ARBA" id="ARBA00009512"/>
    </source>
</evidence>
<dbReference type="PANTHER" id="PTHR21011:SF1">
    <property type="entry name" value="SMALL RIBOSOMAL SUBUNIT PROTEIN BS6M"/>
    <property type="match status" value="1"/>
</dbReference>
<evidence type="ECO:0000313" key="2">
    <source>
        <dbReference type="EnsemblProtists" id="AAC35634"/>
    </source>
</evidence>
<dbReference type="Proteomes" id="UP000011087">
    <property type="component" value="Unassembled WGS sequence"/>
</dbReference>
<dbReference type="InterPro" id="IPR035980">
    <property type="entry name" value="Ribosomal_bS6_sf"/>
</dbReference>
<sequence length="96" mass="11216">MTKLNSYETLYIVKPELTEDSLAKLIESYQGLLLERGAKNIITQNRGRRTLKYMIKKYKDAHYVQMNYEGNGEVIQLLERAMKINESIVRFLTTAI</sequence>
<reference evidence="3" key="2">
    <citation type="submission" date="2012-11" db="EMBL/GenBank/DDBJ databases">
        <authorList>
            <person name="Kuo A."/>
            <person name="Curtis B.A."/>
            <person name="Tanifuji G."/>
            <person name="Burki F."/>
            <person name="Gruber A."/>
            <person name="Irimia M."/>
            <person name="Maruyama S."/>
            <person name="Arias M.C."/>
            <person name="Ball S.G."/>
            <person name="Gile G.H."/>
            <person name="Hirakawa Y."/>
            <person name="Hopkins J.F."/>
            <person name="Rensing S.A."/>
            <person name="Schmutz J."/>
            <person name="Symeonidi A."/>
            <person name="Elias M."/>
            <person name="Eveleigh R.J."/>
            <person name="Herman E.K."/>
            <person name="Klute M.J."/>
            <person name="Nakayama T."/>
            <person name="Obornik M."/>
            <person name="Reyes-Prieto A."/>
            <person name="Armbrust E.V."/>
            <person name="Aves S.J."/>
            <person name="Beiko R.G."/>
            <person name="Coutinho P."/>
            <person name="Dacks J.B."/>
            <person name="Durnford D.G."/>
            <person name="Fast N.M."/>
            <person name="Green B.R."/>
            <person name="Grisdale C."/>
            <person name="Hempe F."/>
            <person name="Henrissat B."/>
            <person name="Hoppner M.P."/>
            <person name="Ishida K.-I."/>
            <person name="Kim E."/>
            <person name="Koreny L."/>
            <person name="Kroth P.G."/>
            <person name="Liu Y."/>
            <person name="Malik S.-B."/>
            <person name="Maier U.G."/>
            <person name="McRose D."/>
            <person name="Mock T."/>
            <person name="Neilson J.A."/>
            <person name="Onodera N.T."/>
            <person name="Poole A.M."/>
            <person name="Pritham E.J."/>
            <person name="Richards T.A."/>
            <person name="Rocap G."/>
            <person name="Roy S.W."/>
            <person name="Sarai C."/>
            <person name="Schaack S."/>
            <person name="Shirato S."/>
            <person name="Slamovits C.H."/>
            <person name="Spencer D.F."/>
            <person name="Suzuki S."/>
            <person name="Worden A.Z."/>
            <person name="Zauner S."/>
            <person name="Barry K."/>
            <person name="Bell C."/>
            <person name="Bharti A.K."/>
            <person name="Crow J.A."/>
            <person name="Grimwood J."/>
            <person name="Kramer R."/>
            <person name="Lindquist E."/>
            <person name="Lucas S."/>
            <person name="Salamov A."/>
            <person name="McFadden G.I."/>
            <person name="Lane C.E."/>
            <person name="Keeling P.J."/>
            <person name="Gray M.W."/>
            <person name="Grigoriev I.V."/>
            <person name="Archibald J.M."/>
        </authorList>
    </citation>
    <scope>NUCLEOTIDE SEQUENCE</scope>
    <source>
        <strain evidence="3">CCMP2712</strain>
    </source>
</reference>
<dbReference type="EnsemblProtists" id="AAC35634">
    <property type="protein sequence ID" value="AAC35634"/>
    <property type="gene ID" value="EGPrGTG00000000043"/>
</dbReference>
<protein>
    <recommendedName>
        <fullName evidence="4">30S ribosomal protein S6, chloroplastic</fullName>
    </recommendedName>
</protein>
<organism evidence="2 3">
    <name type="scientific">Guillardia theta (strain CCMP2712)</name>
    <name type="common">Cryptophyte</name>
    <dbReference type="NCBI Taxonomy" id="905079"/>
    <lineage>
        <taxon>Eukaryota</taxon>
        <taxon>Cryptophyceae</taxon>
        <taxon>Pyrenomonadales</taxon>
        <taxon>Geminigeraceae</taxon>
        <taxon>Guillardia</taxon>
    </lineage>
</organism>
<dbReference type="AlphaFoldDB" id="A0A0C3SG45"/>
<dbReference type="SMR" id="A0A0C3SG45"/>
<evidence type="ECO:0008006" key="4">
    <source>
        <dbReference type="Google" id="ProtNLM"/>
    </source>
</evidence>
<dbReference type="EMBL" id="AF041468">
    <property type="status" value="NOT_ANNOTATED_CDS"/>
    <property type="molecule type" value="Genomic_DNA"/>
</dbReference>
<dbReference type="GO" id="GO:0003735">
    <property type="term" value="F:structural constituent of ribosome"/>
    <property type="evidence" value="ECO:0007669"/>
    <property type="project" value="InterPro"/>
</dbReference>
<dbReference type="GO" id="GO:0070181">
    <property type="term" value="F:small ribosomal subunit rRNA binding"/>
    <property type="evidence" value="ECO:0007669"/>
    <property type="project" value="TreeGrafter"/>
</dbReference>
<dbReference type="SUPFAM" id="SSF54995">
    <property type="entry name" value="Ribosomal protein S6"/>
    <property type="match status" value="1"/>
</dbReference>
<dbReference type="OMA" id="NTYETIY"/>